<dbReference type="OMA" id="CIATFPW"/>
<dbReference type="EMBL" id="JH432085">
    <property type="status" value="NOT_ANNOTATED_CDS"/>
    <property type="molecule type" value="Genomic_DNA"/>
</dbReference>
<evidence type="ECO:0000313" key="13">
    <source>
        <dbReference type="EnsemblMetazoa" id="SMAR011624-PA"/>
    </source>
</evidence>
<feature type="transmembrane region" description="Helical" evidence="12">
    <location>
        <begin position="243"/>
        <end position="264"/>
    </location>
</feature>
<evidence type="ECO:0000256" key="1">
    <source>
        <dbReference type="ARBA" id="ARBA00004651"/>
    </source>
</evidence>
<keyword evidence="4" id="KW-1003">Cell membrane</keyword>
<reference evidence="13" key="2">
    <citation type="submission" date="2015-02" db="UniProtKB">
        <authorList>
            <consortium name="EnsemblMetazoa"/>
        </authorList>
    </citation>
    <scope>IDENTIFICATION</scope>
</reference>
<dbReference type="PANTHER" id="PTHR42985:SF40">
    <property type="entry name" value="LD47995P-RELATED"/>
    <property type="match status" value="1"/>
</dbReference>
<evidence type="ECO:0008006" key="15">
    <source>
        <dbReference type="Google" id="ProtNLM"/>
    </source>
</evidence>
<dbReference type="PhylomeDB" id="T1JCV4"/>
<feature type="transmembrane region" description="Helical" evidence="12">
    <location>
        <begin position="168"/>
        <end position="188"/>
    </location>
</feature>
<evidence type="ECO:0000256" key="12">
    <source>
        <dbReference type="SAM" id="Phobius"/>
    </source>
</evidence>
<dbReference type="EnsemblMetazoa" id="SMAR011624-RA">
    <property type="protein sequence ID" value="SMAR011624-PA"/>
    <property type="gene ID" value="SMAR011624"/>
</dbReference>
<proteinExistence type="inferred from homology"/>
<keyword evidence="7" id="KW-0915">Sodium</keyword>
<feature type="transmembrane region" description="Helical" evidence="12">
    <location>
        <begin position="200"/>
        <end position="223"/>
    </location>
</feature>
<dbReference type="eggNOG" id="KOG2349">
    <property type="taxonomic scope" value="Eukaryota"/>
</dbReference>
<evidence type="ECO:0000256" key="7">
    <source>
        <dbReference type="ARBA" id="ARBA00023053"/>
    </source>
</evidence>
<feature type="transmembrane region" description="Helical" evidence="12">
    <location>
        <begin position="285"/>
        <end position="308"/>
    </location>
</feature>
<name>T1JCV4_STRMM</name>
<comment type="similarity">
    <text evidence="2 11">Belongs to the sodium:solute symporter (SSF) (TC 2.A.21) family.</text>
</comment>
<dbReference type="Gene3D" id="1.20.1730.10">
    <property type="entry name" value="Sodium/glucose cotransporter"/>
    <property type="match status" value="1"/>
</dbReference>
<evidence type="ECO:0000256" key="2">
    <source>
        <dbReference type="ARBA" id="ARBA00006434"/>
    </source>
</evidence>
<protein>
    <recommendedName>
        <fullName evidence="15">Sodium-coupled monocarboxylate transporter 1</fullName>
    </recommendedName>
</protein>
<dbReference type="AlphaFoldDB" id="T1JCV4"/>
<keyword evidence="9 12" id="KW-0472">Membrane</keyword>
<feature type="transmembrane region" description="Helical" evidence="12">
    <location>
        <begin position="447"/>
        <end position="465"/>
    </location>
</feature>
<feature type="transmembrane region" description="Helical" evidence="12">
    <location>
        <begin position="136"/>
        <end position="156"/>
    </location>
</feature>
<keyword evidence="6 12" id="KW-1133">Transmembrane helix</keyword>
<evidence type="ECO:0000256" key="10">
    <source>
        <dbReference type="ARBA" id="ARBA00023201"/>
    </source>
</evidence>
<dbReference type="CDD" id="cd11492">
    <property type="entry name" value="SLC5sbd_NIS-SMVT"/>
    <property type="match status" value="1"/>
</dbReference>
<keyword evidence="8" id="KW-0406">Ion transport</keyword>
<feature type="transmembrane region" description="Helical" evidence="12">
    <location>
        <begin position="92"/>
        <end position="116"/>
    </location>
</feature>
<dbReference type="GO" id="GO:0015293">
    <property type="term" value="F:symporter activity"/>
    <property type="evidence" value="ECO:0007669"/>
    <property type="project" value="TreeGrafter"/>
</dbReference>
<dbReference type="PANTHER" id="PTHR42985">
    <property type="entry name" value="SODIUM-COUPLED MONOCARBOXYLATE TRANSPORTER"/>
    <property type="match status" value="1"/>
</dbReference>
<evidence type="ECO:0000256" key="6">
    <source>
        <dbReference type="ARBA" id="ARBA00022989"/>
    </source>
</evidence>
<evidence type="ECO:0000256" key="8">
    <source>
        <dbReference type="ARBA" id="ARBA00023065"/>
    </source>
</evidence>
<evidence type="ECO:0000256" key="11">
    <source>
        <dbReference type="RuleBase" id="RU362091"/>
    </source>
</evidence>
<accession>T1JCV4</accession>
<dbReference type="InterPro" id="IPR001734">
    <property type="entry name" value="Na/solute_symporter"/>
</dbReference>
<dbReference type="Proteomes" id="UP000014500">
    <property type="component" value="Unassembled WGS sequence"/>
</dbReference>
<sequence length="600" mass="66314">MSNSSSIVDFLDLHHLQIVDYIIFVLTLIVSLLIGLYYAFTGNKQKTVQEYLVGNRNMGVLPVAMSLLATFLSAMGMMVIPAEIYMYDAGLIYSSIGMCLAMPVVATCYLPVFYELKLTSAYEYLELRFNKHLRKIGSLICILQTLVYISLVLYAPSLAMSQVTGLNLWASVIAVGLLGTVYTTLGGIRAVMWTDVFQLIVIFTALSVSIVKGVVDVGGFSYVFEKGIEGGRLNLNLEPDIRVRYTVWSVTFGAFFKWLGFYGIGQLLVQRYVSSPTLRKAKLTIFYNLLGNGLFQALTLLGGLVIYAKYWNCDPLTTKMIKASDQLLPLFVIETLHLYPGLSGLFIAGLFCGSLSTLSSALNSLAAMTLEDFVKSFKRWEKISSERAAIVSKILTAFFGLLCLALVPMFSGGKSIITTNSYNSHTFLGMIFALFSLGMFVPWTNSIGASIAVVIGFVFSQWMTISAQMNEPFTPRSPISIEGCVSLNKTLSSLSANDTTSFLSPKHHDSDIFPLYQVSFGWIMSLSAIPVFIVGTIASALYKPTKLRDLDLRLLSPPVRYIVKRFFINKQINHSVEEKEKLSHEVILLHDKQTANGAAA</sequence>
<dbReference type="GO" id="GO:0006814">
    <property type="term" value="P:sodium ion transport"/>
    <property type="evidence" value="ECO:0007669"/>
    <property type="project" value="UniProtKB-KW"/>
</dbReference>
<dbReference type="HOGENOM" id="CLU_018808_11_1_1"/>
<feature type="transmembrane region" description="Helical" evidence="12">
    <location>
        <begin position="60"/>
        <end position="80"/>
    </location>
</feature>
<feature type="transmembrane region" description="Helical" evidence="12">
    <location>
        <begin position="21"/>
        <end position="40"/>
    </location>
</feature>
<dbReference type="InterPro" id="IPR051163">
    <property type="entry name" value="Sodium:Solute_Symporter_SSF"/>
</dbReference>
<comment type="subcellular location">
    <subcellularLocation>
        <location evidence="1">Cell membrane</location>
        <topology evidence="1">Multi-pass membrane protein</topology>
    </subcellularLocation>
</comment>
<dbReference type="NCBIfam" id="TIGR00813">
    <property type="entry name" value="sss"/>
    <property type="match status" value="1"/>
</dbReference>
<evidence type="ECO:0000313" key="14">
    <source>
        <dbReference type="Proteomes" id="UP000014500"/>
    </source>
</evidence>
<organism evidence="13 14">
    <name type="scientific">Strigamia maritima</name>
    <name type="common">European centipede</name>
    <name type="synonym">Geophilus maritimus</name>
    <dbReference type="NCBI Taxonomy" id="126957"/>
    <lineage>
        <taxon>Eukaryota</taxon>
        <taxon>Metazoa</taxon>
        <taxon>Ecdysozoa</taxon>
        <taxon>Arthropoda</taxon>
        <taxon>Myriapoda</taxon>
        <taxon>Chilopoda</taxon>
        <taxon>Pleurostigmophora</taxon>
        <taxon>Geophilomorpha</taxon>
        <taxon>Linotaeniidae</taxon>
        <taxon>Strigamia</taxon>
    </lineage>
</organism>
<dbReference type="InterPro" id="IPR038377">
    <property type="entry name" value="Na/Glc_symporter_sf"/>
</dbReference>
<evidence type="ECO:0000256" key="9">
    <source>
        <dbReference type="ARBA" id="ARBA00023136"/>
    </source>
</evidence>
<keyword evidence="5 12" id="KW-0812">Transmembrane</keyword>
<keyword evidence="14" id="KW-1185">Reference proteome</keyword>
<dbReference type="GO" id="GO:0005886">
    <property type="term" value="C:plasma membrane"/>
    <property type="evidence" value="ECO:0007669"/>
    <property type="project" value="UniProtKB-SubCell"/>
</dbReference>
<keyword evidence="10" id="KW-0739">Sodium transport</keyword>
<dbReference type="Pfam" id="PF00474">
    <property type="entry name" value="SSF"/>
    <property type="match status" value="1"/>
</dbReference>
<keyword evidence="3" id="KW-0813">Transport</keyword>
<feature type="transmembrane region" description="Helical" evidence="12">
    <location>
        <begin position="422"/>
        <end position="440"/>
    </location>
</feature>
<reference evidence="14" key="1">
    <citation type="submission" date="2011-05" db="EMBL/GenBank/DDBJ databases">
        <authorList>
            <person name="Richards S.R."/>
            <person name="Qu J."/>
            <person name="Jiang H."/>
            <person name="Jhangiani S.N."/>
            <person name="Agravi P."/>
            <person name="Goodspeed R."/>
            <person name="Gross S."/>
            <person name="Mandapat C."/>
            <person name="Jackson L."/>
            <person name="Mathew T."/>
            <person name="Pu L."/>
            <person name="Thornton R."/>
            <person name="Saada N."/>
            <person name="Wilczek-Boney K.B."/>
            <person name="Lee S."/>
            <person name="Kovar C."/>
            <person name="Wu Y."/>
            <person name="Scherer S.E."/>
            <person name="Worley K.C."/>
            <person name="Muzny D.M."/>
            <person name="Gibbs R."/>
        </authorList>
    </citation>
    <scope>NUCLEOTIDE SEQUENCE</scope>
    <source>
        <strain evidence="14">Brora</strain>
    </source>
</reference>
<feature type="transmembrane region" description="Helical" evidence="12">
    <location>
        <begin position="520"/>
        <end position="542"/>
    </location>
</feature>
<dbReference type="STRING" id="126957.T1JCV4"/>
<feature type="transmembrane region" description="Helical" evidence="12">
    <location>
        <begin position="390"/>
        <end position="410"/>
    </location>
</feature>
<dbReference type="PROSITE" id="PS50283">
    <property type="entry name" value="NA_SOLUT_SYMP_3"/>
    <property type="match status" value="1"/>
</dbReference>
<evidence type="ECO:0000256" key="4">
    <source>
        <dbReference type="ARBA" id="ARBA00022475"/>
    </source>
</evidence>
<feature type="transmembrane region" description="Helical" evidence="12">
    <location>
        <begin position="345"/>
        <end position="370"/>
    </location>
</feature>
<evidence type="ECO:0000256" key="3">
    <source>
        <dbReference type="ARBA" id="ARBA00022448"/>
    </source>
</evidence>
<evidence type="ECO:0000256" key="5">
    <source>
        <dbReference type="ARBA" id="ARBA00022692"/>
    </source>
</evidence>